<evidence type="ECO:0000256" key="2">
    <source>
        <dbReference type="ARBA" id="ARBA00007534"/>
    </source>
</evidence>
<dbReference type="PANTHER" id="PTHR48250:SF3">
    <property type="entry name" value="CUTINASE 1-RELATED"/>
    <property type="match status" value="1"/>
</dbReference>
<dbReference type="SMART" id="SM01110">
    <property type="entry name" value="Cutinase"/>
    <property type="match status" value="1"/>
</dbReference>
<evidence type="ECO:0000256" key="3">
    <source>
        <dbReference type="ARBA" id="ARBA00013095"/>
    </source>
</evidence>
<keyword evidence="7 13" id="KW-0378">Hydrolase</keyword>
<keyword evidence="5 13" id="KW-0964">Secreted</keyword>
<dbReference type="OrthoDB" id="2975078at2759"/>
<feature type="active site" description="Proton donor/acceptor" evidence="11">
    <location>
        <position position="198"/>
    </location>
</feature>
<feature type="chain" id="PRO_5021511315" description="Cutinase" evidence="13">
    <location>
        <begin position="20"/>
        <end position="265"/>
    </location>
</feature>
<organism evidence="14 15">
    <name type="scientific">Xylaria hypoxylon</name>
    <dbReference type="NCBI Taxonomy" id="37992"/>
    <lineage>
        <taxon>Eukaryota</taxon>
        <taxon>Fungi</taxon>
        <taxon>Dikarya</taxon>
        <taxon>Ascomycota</taxon>
        <taxon>Pezizomycotina</taxon>
        <taxon>Sordariomycetes</taxon>
        <taxon>Xylariomycetidae</taxon>
        <taxon>Xylariales</taxon>
        <taxon>Xylariaceae</taxon>
        <taxon>Xylaria</taxon>
    </lineage>
</organism>
<dbReference type="PROSITE" id="PS00155">
    <property type="entry name" value="CUTINASE_1"/>
    <property type="match status" value="1"/>
</dbReference>
<comment type="subcellular location">
    <subcellularLocation>
        <location evidence="1 13">Secreted</location>
    </subcellularLocation>
</comment>
<keyword evidence="9 12" id="KW-1015">Disulfide bond</keyword>
<evidence type="ECO:0000256" key="6">
    <source>
        <dbReference type="ARBA" id="ARBA00022729"/>
    </source>
</evidence>
<comment type="function">
    <text evidence="13">Catalyzes the hydrolysis of complex carboxylic polyesters found in the cell wall of plants. Degrades cutin, a macromolecule that forms the structure of the plant cuticle.</text>
</comment>
<evidence type="ECO:0000256" key="7">
    <source>
        <dbReference type="ARBA" id="ARBA00022801"/>
    </source>
</evidence>
<dbReference type="InterPro" id="IPR000675">
    <property type="entry name" value="Cutinase/axe"/>
</dbReference>
<dbReference type="InterPro" id="IPR029058">
    <property type="entry name" value="AB_hydrolase_fold"/>
</dbReference>
<accession>A0A4Z0YIY6</accession>
<comment type="similarity">
    <text evidence="2 13">Belongs to the cutinase family.</text>
</comment>
<dbReference type="SUPFAM" id="SSF53474">
    <property type="entry name" value="alpha/beta-Hydrolases"/>
    <property type="match status" value="1"/>
</dbReference>
<dbReference type="GO" id="GO:0016052">
    <property type="term" value="P:carbohydrate catabolic process"/>
    <property type="evidence" value="ECO:0007669"/>
    <property type="project" value="TreeGrafter"/>
</dbReference>
<dbReference type="Proteomes" id="UP000297716">
    <property type="component" value="Unassembled WGS sequence"/>
</dbReference>
<evidence type="ECO:0000256" key="4">
    <source>
        <dbReference type="ARBA" id="ARBA00022487"/>
    </source>
</evidence>
<keyword evidence="15" id="KW-1185">Reference proteome</keyword>
<protein>
    <recommendedName>
        <fullName evidence="3 13">Cutinase</fullName>
        <ecNumber evidence="3 13">3.1.1.74</ecNumber>
    </recommendedName>
</protein>
<evidence type="ECO:0000256" key="12">
    <source>
        <dbReference type="PIRSR" id="PIRSR611150-2"/>
    </source>
</evidence>
<dbReference type="PANTHER" id="PTHR48250">
    <property type="entry name" value="CUTINASE 2-RELATED"/>
    <property type="match status" value="1"/>
</dbReference>
<dbReference type="InterPro" id="IPR011150">
    <property type="entry name" value="Cutinase_monf"/>
</dbReference>
<dbReference type="PRINTS" id="PR00129">
    <property type="entry name" value="CUTINASE"/>
</dbReference>
<evidence type="ECO:0000256" key="11">
    <source>
        <dbReference type="PIRSR" id="PIRSR611150-1"/>
    </source>
</evidence>
<dbReference type="EC" id="3.1.1.74" evidence="3 13"/>
<keyword evidence="6 13" id="KW-0732">Signal</keyword>
<feature type="signal peptide" evidence="13">
    <location>
        <begin position="1"/>
        <end position="19"/>
    </location>
</feature>
<dbReference type="AlphaFoldDB" id="A0A4Z0YIY6"/>
<comment type="caution">
    <text evidence="14">The sequence shown here is derived from an EMBL/GenBank/DDBJ whole genome shotgun (WGS) entry which is preliminary data.</text>
</comment>
<dbReference type="EMBL" id="SKBN01000489">
    <property type="protein sequence ID" value="TGJ76822.1"/>
    <property type="molecule type" value="Genomic_DNA"/>
</dbReference>
<dbReference type="GO" id="GO:0005576">
    <property type="term" value="C:extracellular region"/>
    <property type="evidence" value="ECO:0007669"/>
    <property type="project" value="UniProtKB-SubCell"/>
</dbReference>
<feature type="active site" evidence="11">
    <location>
        <position position="184"/>
    </location>
</feature>
<comment type="catalytic activity">
    <reaction evidence="10 13">
        <text>cutin + H2O = cutin monomers.</text>
        <dbReference type="EC" id="3.1.1.74"/>
    </reaction>
</comment>
<evidence type="ECO:0000313" key="14">
    <source>
        <dbReference type="EMBL" id="TGJ76822.1"/>
    </source>
</evidence>
<evidence type="ECO:0000313" key="15">
    <source>
        <dbReference type="Proteomes" id="UP000297716"/>
    </source>
</evidence>
<feature type="active site" description="Nucleophile" evidence="11">
    <location>
        <position position="129"/>
    </location>
</feature>
<evidence type="ECO:0000256" key="5">
    <source>
        <dbReference type="ARBA" id="ARBA00022525"/>
    </source>
</evidence>
<feature type="disulfide bond" evidence="12">
    <location>
        <begin position="180"/>
        <end position="187"/>
    </location>
</feature>
<proteinExistence type="inferred from homology"/>
<dbReference type="GO" id="GO:0050525">
    <property type="term" value="F:cutinase activity"/>
    <property type="evidence" value="ECO:0007669"/>
    <property type="project" value="UniProtKB-UniRule"/>
</dbReference>
<evidence type="ECO:0000256" key="8">
    <source>
        <dbReference type="ARBA" id="ARBA00023026"/>
    </source>
</evidence>
<dbReference type="STRING" id="37992.A0A4Z0YIY6"/>
<keyword evidence="8" id="KW-0843">Virulence</keyword>
<evidence type="ECO:0000256" key="9">
    <source>
        <dbReference type="ARBA" id="ARBA00023157"/>
    </source>
</evidence>
<sequence>MKSLILSCLLLCLGSPAISAPLNARQDWSVGWWSSELQQYGCRPIIFVFAKATYEPGNLGSTIGPTLSDGLKSVFGVTNVATQGVDYDGLIGGNYYPGGAPPWGIYDMQAIISSAAACPHSKIVVSGYSQGAAIVHRAVEGLAADIRARVTGVVTFGDTQTLQDGGQVKGYPTNQTLIICNEGDIICVGTLLPLYPVHWDYVKWVPTATLFLAQTVIAANAIDPWPNGTLTMNSTGAGELAPGVGKDTPLPTKLVAFSSPAATGA</sequence>
<evidence type="ECO:0000256" key="10">
    <source>
        <dbReference type="ARBA" id="ARBA00034045"/>
    </source>
</evidence>
<gene>
    <name evidence="14" type="ORF">E0Z10_g10817</name>
</gene>
<evidence type="ECO:0000256" key="13">
    <source>
        <dbReference type="RuleBase" id="RU361263"/>
    </source>
</evidence>
<keyword evidence="4 13" id="KW-0719">Serine esterase</keyword>
<dbReference type="InterPro" id="IPR043580">
    <property type="entry name" value="CUTINASE_1"/>
</dbReference>
<dbReference type="Gene3D" id="3.40.50.1820">
    <property type="entry name" value="alpha/beta hydrolase"/>
    <property type="match status" value="1"/>
</dbReference>
<evidence type="ECO:0000256" key="1">
    <source>
        <dbReference type="ARBA" id="ARBA00004613"/>
    </source>
</evidence>
<dbReference type="Pfam" id="PF01083">
    <property type="entry name" value="Cutinase"/>
    <property type="match status" value="1"/>
</dbReference>
<feature type="disulfide bond" evidence="12">
    <location>
        <begin position="42"/>
        <end position="118"/>
    </location>
</feature>
<reference evidence="14 15" key="1">
    <citation type="submission" date="2019-03" db="EMBL/GenBank/DDBJ databases">
        <title>Draft genome sequence of Xylaria hypoxylon DSM 108379, a ubiquitous saprotrophic-parasitic fungi on hardwood.</title>
        <authorList>
            <person name="Buettner E."/>
            <person name="Leonhardt S."/>
            <person name="Gebauer A.M."/>
            <person name="Liers C."/>
            <person name="Hofrichter M."/>
            <person name="Kellner H."/>
        </authorList>
    </citation>
    <scope>NUCLEOTIDE SEQUENCE [LARGE SCALE GENOMIC DNA]</scope>
    <source>
        <strain evidence="14 15">DSM 108379</strain>
    </source>
</reference>
<name>A0A4Z0YIY6_9PEZI</name>